<dbReference type="OrthoDB" id="5084002at2759"/>
<reference evidence="2 3" key="1">
    <citation type="journal article" date="2021" name="Nat. Commun.">
        <title>Genetic determinants of endophytism in the Arabidopsis root mycobiome.</title>
        <authorList>
            <person name="Mesny F."/>
            <person name="Miyauchi S."/>
            <person name="Thiergart T."/>
            <person name="Pickel B."/>
            <person name="Atanasova L."/>
            <person name="Karlsson M."/>
            <person name="Huettel B."/>
            <person name="Barry K.W."/>
            <person name="Haridas S."/>
            <person name="Chen C."/>
            <person name="Bauer D."/>
            <person name="Andreopoulos W."/>
            <person name="Pangilinan J."/>
            <person name="LaButti K."/>
            <person name="Riley R."/>
            <person name="Lipzen A."/>
            <person name="Clum A."/>
            <person name="Drula E."/>
            <person name="Henrissat B."/>
            <person name="Kohler A."/>
            <person name="Grigoriev I.V."/>
            <person name="Martin F.M."/>
            <person name="Hacquard S."/>
        </authorList>
    </citation>
    <scope>NUCLEOTIDE SEQUENCE [LARGE SCALE GENOMIC DNA]</scope>
    <source>
        <strain evidence="2 3">MPI-CAGE-CH-0241</strain>
    </source>
</reference>
<feature type="transmembrane region" description="Helical" evidence="1">
    <location>
        <begin position="40"/>
        <end position="59"/>
    </location>
</feature>
<protein>
    <submittedName>
        <fullName evidence="2">Uncharacterized protein</fullName>
    </submittedName>
</protein>
<organism evidence="2 3">
    <name type="scientific">Thelonectria olida</name>
    <dbReference type="NCBI Taxonomy" id="1576542"/>
    <lineage>
        <taxon>Eukaryota</taxon>
        <taxon>Fungi</taxon>
        <taxon>Dikarya</taxon>
        <taxon>Ascomycota</taxon>
        <taxon>Pezizomycotina</taxon>
        <taxon>Sordariomycetes</taxon>
        <taxon>Hypocreomycetidae</taxon>
        <taxon>Hypocreales</taxon>
        <taxon>Nectriaceae</taxon>
        <taxon>Thelonectria</taxon>
    </lineage>
</organism>
<dbReference type="Proteomes" id="UP000777438">
    <property type="component" value="Unassembled WGS sequence"/>
</dbReference>
<feature type="non-terminal residue" evidence="2">
    <location>
        <position position="80"/>
    </location>
</feature>
<keyword evidence="1" id="KW-0472">Membrane</keyword>
<dbReference type="AlphaFoldDB" id="A0A9P8VXK8"/>
<evidence type="ECO:0000313" key="3">
    <source>
        <dbReference type="Proteomes" id="UP000777438"/>
    </source>
</evidence>
<accession>A0A9P8VXK8</accession>
<name>A0A9P8VXK8_9HYPO</name>
<evidence type="ECO:0000313" key="2">
    <source>
        <dbReference type="EMBL" id="KAH6879400.1"/>
    </source>
</evidence>
<comment type="caution">
    <text evidence="2">The sequence shown here is derived from an EMBL/GenBank/DDBJ whole genome shotgun (WGS) entry which is preliminary data.</text>
</comment>
<keyword evidence="1" id="KW-1133">Transmembrane helix</keyword>
<gene>
    <name evidence="2" type="ORF">B0T10DRAFT_496419</name>
</gene>
<sequence length="80" mass="8567">MSSLVYFEVSRSILSTICVGSIVFGCLVCGITTFAPPGAVPIISSAAGAVANRLCYYIYYQPHPPLNRAIASVFGDCFWL</sequence>
<evidence type="ECO:0000256" key="1">
    <source>
        <dbReference type="SAM" id="Phobius"/>
    </source>
</evidence>
<keyword evidence="3" id="KW-1185">Reference proteome</keyword>
<proteinExistence type="predicted"/>
<keyword evidence="1" id="KW-0812">Transmembrane</keyword>
<dbReference type="EMBL" id="JAGPYM010000029">
    <property type="protein sequence ID" value="KAH6879400.1"/>
    <property type="molecule type" value="Genomic_DNA"/>
</dbReference>
<feature type="transmembrane region" description="Helical" evidence="1">
    <location>
        <begin position="12"/>
        <end position="34"/>
    </location>
</feature>